<comment type="caution">
    <text evidence="10">The sequence shown here is derived from an EMBL/GenBank/DDBJ whole genome shotgun (WGS) entry which is preliminary data.</text>
</comment>
<dbReference type="NCBIfam" id="TIGR00119">
    <property type="entry name" value="acolac_sm"/>
    <property type="match status" value="1"/>
</dbReference>
<dbReference type="EC" id="2.2.1.6" evidence="8"/>
<evidence type="ECO:0000256" key="5">
    <source>
        <dbReference type="ARBA" id="ARBA00022605"/>
    </source>
</evidence>
<dbReference type="Gene3D" id="3.30.70.1150">
    <property type="entry name" value="ACT-like. Chain A, domain 2"/>
    <property type="match status" value="1"/>
</dbReference>
<evidence type="ECO:0000256" key="1">
    <source>
        <dbReference type="ARBA" id="ARBA00004974"/>
    </source>
</evidence>
<comment type="similarity">
    <text evidence="3 8">Belongs to the acetolactate synthase small subunit family.</text>
</comment>
<dbReference type="InterPro" id="IPR019455">
    <property type="entry name" value="Acetolactate_synth_ssu_C"/>
</dbReference>
<comment type="pathway">
    <text evidence="2 8">Amino-acid biosynthesis; L-valine biosynthesis; L-valine from pyruvate: step 1/4.</text>
</comment>
<dbReference type="CDD" id="cd04878">
    <property type="entry name" value="ACT_AHAS"/>
    <property type="match status" value="1"/>
</dbReference>
<dbReference type="SUPFAM" id="SSF55021">
    <property type="entry name" value="ACT-like"/>
    <property type="match status" value="2"/>
</dbReference>
<dbReference type="NCBIfam" id="NF008864">
    <property type="entry name" value="PRK11895.1"/>
    <property type="match status" value="1"/>
</dbReference>
<dbReference type="PROSITE" id="PS51671">
    <property type="entry name" value="ACT"/>
    <property type="match status" value="1"/>
</dbReference>
<dbReference type="Pfam" id="PF10369">
    <property type="entry name" value="ALS_ss_C"/>
    <property type="match status" value="1"/>
</dbReference>
<reference evidence="10 11" key="1">
    <citation type="journal article" date="2023" name="Antonie Van Leeuwenhoek">
        <title>Mesoterricola silvestris gen. nov., sp. nov., Mesoterricola sediminis sp. nov., Geothrix oryzae sp. nov., Geothrix edaphica sp. nov., Geothrix rubra sp. nov., and Geothrix limicola sp. nov., six novel members of Acidobacteriota isolated from soils.</title>
        <authorList>
            <person name="Itoh H."/>
            <person name="Sugisawa Y."/>
            <person name="Mise K."/>
            <person name="Xu Z."/>
            <person name="Kuniyasu M."/>
            <person name="Ushijima N."/>
            <person name="Kawano K."/>
            <person name="Kobayashi E."/>
            <person name="Shiratori Y."/>
            <person name="Masuda Y."/>
            <person name="Senoo K."/>
        </authorList>
    </citation>
    <scope>NUCLEOTIDE SEQUENCE [LARGE SCALE GENOMIC DNA]</scope>
    <source>
        <strain evidence="10 11">Red804</strain>
    </source>
</reference>
<accession>A0ABQ5QBX6</accession>
<dbReference type="PANTHER" id="PTHR30239:SF0">
    <property type="entry name" value="ACETOLACTATE SYNTHASE SMALL SUBUNIT 1, CHLOROPLASTIC"/>
    <property type="match status" value="1"/>
</dbReference>
<dbReference type="InterPro" id="IPR002912">
    <property type="entry name" value="ACT_dom"/>
</dbReference>
<protein>
    <recommendedName>
        <fullName evidence="8">Acetolactate synthase small subunit</fullName>
        <shortName evidence="8">AHAS</shortName>
        <shortName evidence="8">ALS</shortName>
        <ecNumber evidence="8">2.2.1.6</ecNumber>
    </recommendedName>
    <alternativeName>
        <fullName evidence="8">Acetohydroxy-acid synthase small subunit</fullName>
    </alternativeName>
</protein>
<keyword evidence="6 8" id="KW-0100">Branched-chain amino acid biosynthesis</keyword>
<dbReference type="PANTHER" id="PTHR30239">
    <property type="entry name" value="ACETOLACTATE SYNTHASE SMALL SUBUNIT"/>
    <property type="match status" value="1"/>
</dbReference>
<dbReference type="RefSeq" id="WP_285569745.1">
    <property type="nucleotide sequence ID" value="NZ_BSDE01000001.1"/>
</dbReference>
<keyword evidence="5 8" id="KW-0028">Amino-acid biosynthesis</keyword>
<comment type="subunit">
    <text evidence="4 8">Dimer of large and small chains.</text>
</comment>
<evidence type="ECO:0000313" key="11">
    <source>
        <dbReference type="Proteomes" id="UP001165069"/>
    </source>
</evidence>
<dbReference type="Gene3D" id="3.30.70.260">
    <property type="match status" value="1"/>
</dbReference>
<dbReference type="InterPro" id="IPR039557">
    <property type="entry name" value="AHAS_ACT"/>
</dbReference>
<proteinExistence type="inferred from homology"/>
<evidence type="ECO:0000256" key="7">
    <source>
        <dbReference type="ARBA" id="ARBA00048670"/>
    </source>
</evidence>
<keyword evidence="11" id="KW-1185">Reference proteome</keyword>
<sequence>MTHAPGQQVPGPHVLVVYTDDEPGVLTRVASLIRRRGFNIHSLTVGPTERAGLSRMTIVVDSDAQRVRQAVEHLRKLVNVLEVEQLADKPMVVRDLVLLRVATASAVRSEVLQLAQVFRAAVVDIAEDSVVIECTGSLAKIDALVDSMRPFGILEMGRTGAVAMARGTRTLTKARPALPLRTGTSPEAMSV</sequence>
<name>A0ABQ5QBX6_9BACT</name>
<evidence type="ECO:0000256" key="2">
    <source>
        <dbReference type="ARBA" id="ARBA00005025"/>
    </source>
</evidence>
<gene>
    <name evidence="10" type="primary">ilvH</name>
    <name evidence="10" type="ORF">GETHLI_04580</name>
</gene>
<evidence type="ECO:0000256" key="4">
    <source>
        <dbReference type="ARBA" id="ARBA00011744"/>
    </source>
</evidence>
<keyword evidence="8" id="KW-0808">Transferase</keyword>
<evidence type="ECO:0000256" key="3">
    <source>
        <dbReference type="ARBA" id="ARBA00006341"/>
    </source>
</evidence>
<dbReference type="InterPro" id="IPR004789">
    <property type="entry name" value="Acetalactate_synth_ssu"/>
</dbReference>
<organism evidence="10 11">
    <name type="scientific">Geothrix limicola</name>
    <dbReference type="NCBI Taxonomy" id="2927978"/>
    <lineage>
        <taxon>Bacteria</taxon>
        <taxon>Pseudomonadati</taxon>
        <taxon>Acidobacteriota</taxon>
        <taxon>Holophagae</taxon>
        <taxon>Holophagales</taxon>
        <taxon>Holophagaceae</taxon>
        <taxon>Geothrix</taxon>
    </lineage>
</organism>
<feature type="domain" description="ACT" evidence="9">
    <location>
        <begin position="14"/>
        <end position="88"/>
    </location>
</feature>
<evidence type="ECO:0000259" key="9">
    <source>
        <dbReference type="PROSITE" id="PS51671"/>
    </source>
</evidence>
<comment type="function">
    <text evidence="8">Catalyzes the conversion of 2 pyruvate molecules into acetolactate in the first common step of the biosynthetic pathway of the branched-amino acids such as leucine, isoleucine, and valine.</text>
</comment>
<dbReference type="InterPro" id="IPR027271">
    <property type="entry name" value="Acetolactate_synth/TF_NikR_C"/>
</dbReference>
<dbReference type="InterPro" id="IPR045865">
    <property type="entry name" value="ACT-like_dom_sf"/>
</dbReference>
<evidence type="ECO:0000256" key="6">
    <source>
        <dbReference type="ARBA" id="ARBA00023304"/>
    </source>
</evidence>
<comment type="catalytic activity">
    <reaction evidence="7 8">
        <text>2 pyruvate + H(+) = (2S)-2-acetolactate + CO2</text>
        <dbReference type="Rhea" id="RHEA:25249"/>
        <dbReference type="ChEBI" id="CHEBI:15361"/>
        <dbReference type="ChEBI" id="CHEBI:15378"/>
        <dbReference type="ChEBI" id="CHEBI:16526"/>
        <dbReference type="ChEBI" id="CHEBI:58476"/>
        <dbReference type="EC" id="2.2.1.6"/>
    </reaction>
</comment>
<evidence type="ECO:0000313" key="10">
    <source>
        <dbReference type="EMBL" id="GLH71956.1"/>
    </source>
</evidence>
<dbReference type="InterPro" id="IPR054480">
    <property type="entry name" value="AHAS_small-like_ACT"/>
</dbReference>
<dbReference type="EMBL" id="BSDE01000001">
    <property type="protein sequence ID" value="GLH71956.1"/>
    <property type="molecule type" value="Genomic_DNA"/>
</dbReference>
<dbReference type="Proteomes" id="UP001165069">
    <property type="component" value="Unassembled WGS sequence"/>
</dbReference>
<dbReference type="Pfam" id="PF22629">
    <property type="entry name" value="ACT_AHAS_ss"/>
    <property type="match status" value="1"/>
</dbReference>
<evidence type="ECO:0000256" key="8">
    <source>
        <dbReference type="RuleBase" id="RU368092"/>
    </source>
</evidence>
<comment type="pathway">
    <text evidence="1 8">Amino-acid biosynthesis; L-isoleucine biosynthesis; L-isoleucine from 2-oxobutanoate: step 1/4.</text>
</comment>